<dbReference type="InterPro" id="IPR030456">
    <property type="entry name" value="TF_fork_head_CS_2"/>
</dbReference>
<keyword evidence="8 12" id="KW-0238">DNA-binding</keyword>
<dbReference type="PROSITE" id="PS00658">
    <property type="entry name" value="FORK_HEAD_2"/>
    <property type="match status" value="1"/>
</dbReference>
<dbReference type="Pfam" id="PF00250">
    <property type="entry name" value="Forkhead"/>
    <property type="match status" value="1"/>
</dbReference>
<dbReference type="PROSITE" id="PS00657">
    <property type="entry name" value="FORK_HEAD_1"/>
    <property type="match status" value="1"/>
</dbReference>
<dbReference type="InterPro" id="IPR050211">
    <property type="entry name" value="FOX_domain-containing"/>
</dbReference>
<evidence type="ECO:0000256" key="8">
    <source>
        <dbReference type="ARBA" id="ARBA00023125"/>
    </source>
</evidence>
<dbReference type="GO" id="GO:0000978">
    <property type="term" value="F:RNA polymerase II cis-regulatory region sequence-specific DNA binding"/>
    <property type="evidence" value="ECO:0007669"/>
    <property type="project" value="TreeGrafter"/>
</dbReference>
<keyword evidence="5" id="KW-0221">Differentiation</keyword>
<accession>A0A2M4CH69</accession>
<evidence type="ECO:0000256" key="6">
    <source>
        <dbReference type="ARBA" id="ARBA00022843"/>
    </source>
</evidence>
<keyword evidence="2" id="KW-0217">Developmental protein</keyword>
<sequence length="740" mass="82473">MEAPIVLQRFIDARFLHDSSWEKNFLISRAKIGDGDTWHWMDRGEPPAPAPAAAAVLATTASSDMAPPDGPMQYEPKWSPMMRVTRFTRGGHLRQKASREKLASERSPNPLPRGSLVHRYRGIPGGPRPVGNMEKEEEVELSTGLRTGCFLLLTFDGIPRTITIQHTPVANLSASIVLQAPRGCYYTIKYQQGAPCRTFRVFSTSHSTLRNVKHVKGVSFHRLRDPLIMTPCYVCLCENIIPMPTKIKQENFSGLNHLAMGLILRHTMREALTCDAPISDLYHPLAVPLPTYDQVKASSPSSMHQQHHLHQLPTVIERLHEDTGSPPDHQQQQQQQQHHHSHPQQQQHQHQQHQQQPQSHHHHNIGTLAVSSKPTTVDELSSSNSILSDSLHGSLAASGNTGSSTSSINGGNNLSSNNNNNNNNIQTPNQNQSNGAGSTSSSNSNSSNPGNPSTTNEATGSTGNGTTNTSNSLSTYDCSSTTSPTGSRSSSTAKPPYSYVALITMAIQSSQMKRATLSEIYAYITSRFPYYEKNKKGWQNSIRHNLSLNECFVKIPREGGGERKGNYWTLDPQHEDMFENGNYKRRRRMKRPYRTGHYSKMFGDSYVTNPGSFGHRPVFAQSPYQTYPRYDTGAPWMPTSQLSGYTSCSSRSNYSYSTPYNFPQLQQPVTINTYGSLSNNLDTFTVSGSTTPPCARRFEPHYTYWDTPSLPITVVKDEPTNQMNVSSSQQNYQKTYLPQT</sequence>
<feature type="compositionally biased region" description="Low complexity" evidence="13">
    <location>
        <begin position="343"/>
        <end position="358"/>
    </location>
</feature>
<proteinExistence type="predicted"/>
<evidence type="ECO:0000256" key="13">
    <source>
        <dbReference type="SAM" id="MobiDB-lite"/>
    </source>
</evidence>
<evidence type="ECO:0000256" key="1">
    <source>
        <dbReference type="ARBA" id="ARBA00004123"/>
    </source>
</evidence>
<keyword evidence="4" id="KW-0597">Phosphoprotein</keyword>
<dbReference type="GO" id="GO:0005634">
    <property type="term" value="C:nucleus"/>
    <property type="evidence" value="ECO:0007669"/>
    <property type="project" value="UniProtKB-SubCell"/>
</dbReference>
<evidence type="ECO:0000256" key="7">
    <source>
        <dbReference type="ARBA" id="ARBA00023015"/>
    </source>
</evidence>
<dbReference type="GO" id="GO:0000981">
    <property type="term" value="F:DNA-binding transcription factor activity, RNA polymerase II-specific"/>
    <property type="evidence" value="ECO:0007669"/>
    <property type="project" value="TreeGrafter"/>
</dbReference>
<dbReference type="PANTHER" id="PTHR11829:SF411">
    <property type="entry name" value="FORKHEAD BOX PROTEIN L2"/>
    <property type="match status" value="1"/>
</dbReference>
<dbReference type="VEuPathDB" id="VectorBase:ADAR2_011813"/>
<dbReference type="CDD" id="cd20028">
    <property type="entry name" value="FH_FOXL2"/>
    <property type="match status" value="1"/>
</dbReference>
<dbReference type="AlphaFoldDB" id="A0A2M4CH69"/>
<feature type="compositionally biased region" description="Low complexity" evidence="13">
    <location>
        <begin position="394"/>
        <end position="492"/>
    </location>
</feature>
<evidence type="ECO:0000256" key="2">
    <source>
        <dbReference type="ARBA" id="ARBA00022473"/>
    </source>
</evidence>
<keyword evidence="7" id="KW-0805">Transcription regulation</keyword>
<name>A0A2M4CH69_ANODA</name>
<dbReference type="SMART" id="SM00339">
    <property type="entry name" value="FH"/>
    <property type="match status" value="1"/>
</dbReference>
<protein>
    <recommendedName>
        <fullName evidence="11">Forkhead box protein L2</fullName>
    </recommendedName>
</protein>
<evidence type="ECO:0000256" key="10">
    <source>
        <dbReference type="ARBA" id="ARBA00023242"/>
    </source>
</evidence>
<feature type="region of interest" description="Disordered" evidence="13">
    <location>
        <begin position="394"/>
        <end position="494"/>
    </location>
</feature>
<feature type="domain" description="Fork-head" evidence="14">
    <location>
        <begin position="494"/>
        <end position="588"/>
    </location>
</feature>
<dbReference type="InterPro" id="IPR036390">
    <property type="entry name" value="WH_DNA-bd_sf"/>
</dbReference>
<evidence type="ECO:0000256" key="9">
    <source>
        <dbReference type="ARBA" id="ARBA00023163"/>
    </source>
</evidence>
<evidence type="ECO:0000256" key="11">
    <source>
        <dbReference type="ARBA" id="ARBA00034872"/>
    </source>
</evidence>
<keyword evidence="10 12" id="KW-0539">Nucleus</keyword>
<feature type="region of interest" description="Disordered" evidence="13">
    <location>
        <begin position="93"/>
        <end position="134"/>
    </location>
</feature>
<organism evidence="15">
    <name type="scientific">Anopheles darlingi</name>
    <name type="common">Mosquito</name>
    <dbReference type="NCBI Taxonomy" id="43151"/>
    <lineage>
        <taxon>Eukaryota</taxon>
        <taxon>Metazoa</taxon>
        <taxon>Ecdysozoa</taxon>
        <taxon>Arthropoda</taxon>
        <taxon>Hexapoda</taxon>
        <taxon>Insecta</taxon>
        <taxon>Pterygota</taxon>
        <taxon>Neoptera</taxon>
        <taxon>Endopterygota</taxon>
        <taxon>Diptera</taxon>
        <taxon>Nematocera</taxon>
        <taxon>Culicoidea</taxon>
        <taxon>Culicidae</taxon>
        <taxon>Anophelinae</taxon>
        <taxon>Anopheles</taxon>
    </lineage>
</organism>
<dbReference type="GO" id="GO:0030154">
    <property type="term" value="P:cell differentiation"/>
    <property type="evidence" value="ECO:0007669"/>
    <property type="project" value="UniProtKB-KW"/>
</dbReference>
<dbReference type="EMBL" id="GGFL01000512">
    <property type="protein sequence ID" value="MBW64690.1"/>
    <property type="molecule type" value="Transcribed_RNA"/>
</dbReference>
<feature type="region of interest" description="Disordered" evidence="13">
    <location>
        <begin position="320"/>
        <end position="362"/>
    </location>
</feature>
<evidence type="ECO:0000313" key="15">
    <source>
        <dbReference type="EMBL" id="MBW64690.1"/>
    </source>
</evidence>
<evidence type="ECO:0000256" key="4">
    <source>
        <dbReference type="ARBA" id="ARBA00022553"/>
    </source>
</evidence>
<keyword evidence="9" id="KW-0804">Transcription</keyword>
<dbReference type="SUPFAM" id="SSF46785">
    <property type="entry name" value="Winged helix' DNA-binding domain"/>
    <property type="match status" value="1"/>
</dbReference>
<comment type="subcellular location">
    <subcellularLocation>
        <location evidence="1 12">Nucleus</location>
    </subcellularLocation>
</comment>
<dbReference type="Gene3D" id="1.10.10.10">
    <property type="entry name" value="Winged helix-like DNA-binding domain superfamily/Winged helix DNA-binding domain"/>
    <property type="match status" value="1"/>
</dbReference>
<evidence type="ECO:0000256" key="12">
    <source>
        <dbReference type="PROSITE-ProRule" id="PRU00089"/>
    </source>
</evidence>
<dbReference type="FunFam" id="1.10.10.10:FF:000016">
    <property type="entry name" value="Forkhead box protein I1"/>
    <property type="match status" value="1"/>
</dbReference>
<dbReference type="PANTHER" id="PTHR11829">
    <property type="entry name" value="FORKHEAD BOX PROTEIN"/>
    <property type="match status" value="1"/>
</dbReference>
<evidence type="ECO:0000256" key="5">
    <source>
        <dbReference type="ARBA" id="ARBA00022782"/>
    </source>
</evidence>
<dbReference type="PRINTS" id="PR00053">
    <property type="entry name" value="FORKHEAD"/>
</dbReference>
<keyword evidence="3" id="KW-1017">Isopeptide bond</keyword>
<reference evidence="15" key="1">
    <citation type="submission" date="2018-01" db="EMBL/GenBank/DDBJ databases">
        <title>An insight into the sialome of Amazonian anophelines.</title>
        <authorList>
            <person name="Ribeiro J.M."/>
            <person name="Scarpassa V."/>
            <person name="Calvo E."/>
        </authorList>
    </citation>
    <scope>NUCLEOTIDE SEQUENCE</scope>
</reference>
<dbReference type="InterPro" id="IPR047515">
    <property type="entry name" value="FH_FOXL2"/>
</dbReference>
<evidence type="ECO:0000256" key="3">
    <source>
        <dbReference type="ARBA" id="ARBA00022499"/>
    </source>
</evidence>
<dbReference type="PROSITE" id="PS50039">
    <property type="entry name" value="FORK_HEAD_3"/>
    <property type="match status" value="1"/>
</dbReference>
<dbReference type="InterPro" id="IPR001766">
    <property type="entry name" value="Fork_head_dom"/>
</dbReference>
<dbReference type="InterPro" id="IPR018122">
    <property type="entry name" value="TF_fork_head_CS_1"/>
</dbReference>
<evidence type="ECO:0000259" key="14">
    <source>
        <dbReference type="PROSITE" id="PS50039"/>
    </source>
</evidence>
<keyword evidence="6" id="KW-0832">Ubl conjugation</keyword>
<dbReference type="VEuPathDB" id="VectorBase:ADAC001107"/>
<feature type="DNA-binding region" description="Fork-head" evidence="12">
    <location>
        <begin position="494"/>
        <end position="588"/>
    </location>
</feature>
<dbReference type="InterPro" id="IPR036388">
    <property type="entry name" value="WH-like_DNA-bd_sf"/>
</dbReference>
<dbReference type="GO" id="GO:0009653">
    <property type="term" value="P:anatomical structure morphogenesis"/>
    <property type="evidence" value="ECO:0007669"/>
    <property type="project" value="TreeGrafter"/>
</dbReference>